<dbReference type="SUPFAM" id="SSF52540">
    <property type="entry name" value="P-loop containing nucleoside triphosphate hydrolases"/>
    <property type="match status" value="1"/>
</dbReference>
<proteinExistence type="predicted"/>
<evidence type="ECO:0000256" key="1">
    <source>
        <dbReference type="SAM" id="MobiDB-lite"/>
    </source>
</evidence>
<organism evidence="3 4">
    <name type="scientific">Natranaerobius thermophilus (strain ATCC BAA-1301 / DSM 18059 / JW/NM-WN-LF)</name>
    <dbReference type="NCBI Taxonomy" id="457570"/>
    <lineage>
        <taxon>Bacteria</taxon>
        <taxon>Bacillati</taxon>
        <taxon>Bacillota</taxon>
        <taxon>Clostridia</taxon>
        <taxon>Natranaerobiales</taxon>
        <taxon>Natranaerobiaceae</taxon>
        <taxon>Natranaerobius</taxon>
    </lineage>
</organism>
<dbReference type="InterPro" id="IPR003593">
    <property type="entry name" value="AAA+_ATPase"/>
</dbReference>
<evidence type="ECO:0000313" key="3">
    <source>
        <dbReference type="EMBL" id="ACB85551.1"/>
    </source>
</evidence>
<name>B2A6L8_NATTJ</name>
<feature type="compositionally biased region" description="Basic and acidic residues" evidence="1">
    <location>
        <begin position="364"/>
        <end position="382"/>
    </location>
</feature>
<dbReference type="PROSITE" id="PS50007">
    <property type="entry name" value="PIPLC_X_DOMAIN"/>
    <property type="match status" value="1"/>
</dbReference>
<dbReference type="RefSeq" id="WP_012448409.1">
    <property type="nucleotide sequence ID" value="NC_010718.1"/>
</dbReference>
<reference evidence="3 4" key="2">
    <citation type="journal article" date="2011" name="J. Bacteriol.">
        <title>Complete genome sequence of the anaerobic, halophilic alkalithermophile Natranaerobius thermophilus JW/NM-WN-LF.</title>
        <authorList>
            <person name="Zhao B."/>
            <person name="Mesbah N.M."/>
            <person name="Dalin E."/>
            <person name="Goodwin L."/>
            <person name="Nolan M."/>
            <person name="Pitluck S."/>
            <person name="Chertkov O."/>
            <person name="Brettin T.S."/>
            <person name="Han J."/>
            <person name="Larimer F.W."/>
            <person name="Land M.L."/>
            <person name="Hauser L."/>
            <person name="Kyrpides N."/>
            <person name="Wiegel J."/>
        </authorList>
    </citation>
    <scope>NUCLEOTIDE SEQUENCE [LARGE SCALE GENOMIC DNA]</scope>
    <source>
        <strain evidence="4">ATCC BAA-1301 / DSM 18059 / JW/NM-WN-LF</strain>
    </source>
</reference>
<accession>B2A6L8</accession>
<dbReference type="Proteomes" id="UP000001683">
    <property type="component" value="Chromosome"/>
</dbReference>
<evidence type="ECO:0000313" key="4">
    <source>
        <dbReference type="Proteomes" id="UP000001683"/>
    </source>
</evidence>
<dbReference type="GO" id="GO:0016887">
    <property type="term" value="F:ATP hydrolysis activity"/>
    <property type="evidence" value="ECO:0007669"/>
    <property type="project" value="InterPro"/>
</dbReference>
<dbReference type="HOGENOM" id="CLU_043810_0_0_9"/>
<protein>
    <submittedName>
        <fullName evidence="3">AAA ATPase</fullName>
    </submittedName>
</protein>
<feature type="domain" description="AAA+ ATPase" evidence="2">
    <location>
        <begin position="46"/>
        <end position="229"/>
    </location>
</feature>
<gene>
    <name evidence="3" type="ordered locus">Nther_1982</name>
</gene>
<feature type="region of interest" description="Disordered" evidence="1">
    <location>
        <begin position="344"/>
        <end position="382"/>
    </location>
</feature>
<dbReference type="SMART" id="SM00382">
    <property type="entry name" value="AAA"/>
    <property type="match status" value="1"/>
</dbReference>
<dbReference type="Pfam" id="PF13401">
    <property type="entry name" value="AAA_22"/>
    <property type="match status" value="1"/>
</dbReference>
<reference evidence="3 4" key="1">
    <citation type="submission" date="2008-04" db="EMBL/GenBank/DDBJ databases">
        <title>Complete sequence of chromosome of Natranaerobius thermophilus JW/NM-WN-LF.</title>
        <authorList>
            <consortium name="US DOE Joint Genome Institute"/>
            <person name="Copeland A."/>
            <person name="Lucas S."/>
            <person name="Lapidus A."/>
            <person name="Glavina del Rio T."/>
            <person name="Dalin E."/>
            <person name="Tice H."/>
            <person name="Bruce D."/>
            <person name="Goodwin L."/>
            <person name="Pitluck S."/>
            <person name="Chertkov O."/>
            <person name="Brettin T."/>
            <person name="Detter J.C."/>
            <person name="Han C."/>
            <person name="Kuske C.R."/>
            <person name="Schmutz J."/>
            <person name="Larimer F."/>
            <person name="Land M."/>
            <person name="Hauser L."/>
            <person name="Kyrpides N."/>
            <person name="Lykidis A."/>
            <person name="Mesbah N.M."/>
            <person name="Wiegel J."/>
        </authorList>
    </citation>
    <scope>NUCLEOTIDE SEQUENCE [LARGE SCALE GENOMIC DNA]</scope>
    <source>
        <strain evidence="4">ATCC BAA-1301 / DSM 18059 / JW/NM-WN-LF</strain>
    </source>
</reference>
<dbReference type="InterPro" id="IPR049945">
    <property type="entry name" value="AAA_22"/>
</dbReference>
<evidence type="ECO:0000259" key="2">
    <source>
        <dbReference type="SMART" id="SM00382"/>
    </source>
</evidence>
<dbReference type="InterPro" id="IPR027417">
    <property type="entry name" value="P-loop_NTPase"/>
</dbReference>
<dbReference type="KEGG" id="nth:Nther_1982"/>
<dbReference type="eggNOG" id="COG2842">
    <property type="taxonomic scope" value="Bacteria"/>
</dbReference>
<keyword evidence="4" id="KW-1185">Reference proteome</keyword>
<dbReference type="EMBL" id="CP001034">
    <property type="protein sequence ID" value="ACB85551.1"/>
    <property type="molecule type" value="Genomic_DNA"/>
</dbReference>
<dbReference type="Gene3D" id="3.40.50.300">
    <property type="entry name" value="P-loop containing nucleotide triphosphate hydrolases"/>
    <property type="match status" value="1"/>
</dbReference>
<sequence>MSKTSETILNAPIEKRIKYFEDYTTSHATLIDVYQKLELTINYPSNIPLVFMIGPTGVGKTTLRHKIEGEILKEESSNMENDPGIIPILGVEAIASDQGGFDWKDFYYRGLVELEEPLVDYKTDVTHGKESKKLNTNLNSKSNKATYRRAFEKALHYRQVKVLIIDEAQHLTKLGSGRKLIDQLDTIKSLANKTHALPVLIGTYELLHFLNLNGQLSRRSQIIHFHRYLAYDENQKYLFIKAIKSFQNKLPLERTPNLEDKFELLYKYSLGCIGVLKNWLTRALIKAINNNDNTITAEILEKTALTIAQCEQIAAEIIEGEKQIIQYNNDSGKLEEMLGLNIEKVESENEQESQQNQNVKGNKKPGERSPGRDTVGRDNFDL</sequence>
<dbReference type="AlphaFoldDB" id="B2A6L8"/>
<dbReference type="InParanoid" id="B2A6L8"/>
<dbReference type="OrthoDB" id="9086539at2"/>